<gene>
    <name evidence="3" type="ORF">DF015_12970</name>
</gene>
<dbReference type="Proteomes" id="UP000273734">
    <property type="component" value="Unassembled WGS sequence"/>
</dbReference>
<name>A0AB74DD32_9BURK</name>
<dbReference type="PANTHER" id="PTHR36973">
    <property type="entry name" value="SLL1456 PROTEIN-RELATED"/>
    <property type="match status" value="1"/>
</dbReference>
<accession>A0AB74DD32</accession>
<dbReference type="AlphaFoldDB" id="A0AB74DD32"/>
<organism evidence="3 4">
    <name type="scientific">Burkholderia ubonensis</name>
    <dbReference type="NCBI Taxonomy" id="101571"/>
    <lineage>
        <taxon>Bacteria</taxon>
        <taxon>Pseudomonadati</taxon>
        <taxon>Pseudomonadota</taxon>
        <taxon>Betaproteobacteria</taxon>
        <taxon>Burkholderiales</taxon>
        <taxon>Burkholderiaceae</taxon>
        <taxon>Burkholderia</taxon>
        <taxon>Burkholderia cepacia complex</taxon>
    </lineage>
</organism>
<evidence type="ECO:0000313" key="3">
    <source>
        <dbReference type="EMBL" id="RQP79299.1"/>
    </source>
</evidence>
<dbReference type="Pfam" id="PF05050">
    <property type="entry name" value="Methyltransf_21"/>
    <property type="match status" value="1"/>
</dbReference>
<dbReference type="GO" id="GO:0008171">
    <property type="term" value="F:O-methyltransferase activity"/>
    <property type="evidence" value="ECO:0007669"/>
    <property type="project" value="TreeGrafter"/>
</dbReference>
<evidence type="ECO:0000259" key="2">
    <source>
        <dbReference type="Pfam" id="PF05050"/>
    </source>
</evidence>
<dbReference type="RefSeq" id="WP_095412221.1">
    <property type="nucleotide sequence ID" value="NZ_NQMX01000056.1"/>
</dbReference>
<keyword evidence="3" id="KW-0489">Methyltransferase</keyword>
<proteinExistence type="predicted"/>
<dbReference type="InterPro" id="IPR053188">
    <property type="entry name" value="FkbM_Methyltransferase"/>
</dbReference>
<feature type="domain" description="Methyltransferase FkbM" evidence="2">
    <location>
        <begin position="29"/>
        <end position="191"/>
    </location>
</feature>
<dbReference type="SUPFAM" id="SSF53335">
    <property type="entry name" value="S-adenosyl-L-methionine-dependent methyltransferases"/>
    <property type="match status" value="1"/>
</dbReference>
<protein>
    <submittedName>
        <fullName evidence="3">FkbM family methyltransferase</fullName>
    </submittedName>
</protein>
<evidence type="ECO:0000313" key="4">
    <source>
        <dbReference type="Proteomes" id="UP000273734"/>
    </source>
</evidence>
<dbReference type="InterPro" id="IPR006342">
    <property type="entry name" value="FkbM_mtfrase"/>
</dbReference>
<comment type="caution">
    <text evidence="3">The sequence shown here is derived from an EMBL/GenBank/DDBJ whole genome shotgun (WGS) entry which is preliminary data.</text>
</comment>
<dbReference type="GO" id="GO:0032259">
    <property type="term" value="P:methylation"/>
    <property type="evidence" value="ECO:0007669"/>
    <property type="project" value="UniProtKB-KW"/>
</dbReference>
<dbReference type="NCBIfam" id="TIGR01444">
    <property type="entry name" value="fkbM_fam"/>
    <property type="match status" value="1"/>
</dbReference>
<dbReference type="EMBL" id="QTNY01000007">
    <property type="protein sequence ID" value="RQP79299.1"/>
    <property type="molecule type" value="Genomic_DNA"/>
</dbReference>
<keyword evidence="3" id="KW-0808">Transferase</keyword>
<keyword evidence="1" id="KW-0175">Coiled coil</keyword>
<sequence>MTFLSFAQNFEDIVLWRALSDVEQGFYIDVGANEPIEDSVTKAFYERGWHGVNVEPVTEHFDALVQDRPRDINLACALGERPGRLTLYEIDARGLSTNAPEIANRYRESGRVYGEREVEVRTLADVCEAYAPRDIHFLKIDVEGFERNVLLGADFKRFRPWILVIESTEPNSPVDNSAEWESIVTDAGYEYAYFDGLNRFYVAAEHRDLKPRIALAPNVFDRAKLRRGHCFVLDPEVSADAHRALQDTLAERERALAALQDELASLRDELTAMRAELSEAHLTAAHADAQAMDLKRQLATLQADHARQSERLAQPLVRLALRMHGASR</sequence>
<feature type="coiled-coil region" evidence="1">
    <location>
        <begin position="242"/>
        <end position="311"/>
    </location>
</feature>
<evidence type="ECO:0000256" key="1">
    <source>
        <dbReference type="SAM" id="Coils"/>
    </source>
</evidence>
<reference evidence="3 4" key="1">
    <citation type="submission" date="2018-08" db="EMBL/GenBank/DDBJ databases">
        <title>Comparative analysis of Burkholderia isolates from Puerto Rico.</title>
        <authorList>
            <person name="Hall C."/>
            <person name="Sahl J."/>
            <person name="Wagner D."/>
        </authorList>
    </citation>
    <scope>NUCLEOTIDE SEQUENCE [LARGE SCALE GENOMIC DNA]</scope>
    <source>
        <strain evidence="3 4">Bp8964</strain>
    </source>
</reference>
<dbReference type="InterPro" id="IPR029063">
    <property type="entry name" value="SAM-dependent_MTases_sf"/>
</dbReference>
<dbReference type="Gene3D" id="3.40.50.150">
    <property type="entry name" value="Vaccinia Virus protein VP39"/>
    <property type="match status" value="1"/>
</dbReference>
<dbReference type="PANTHER" id="PTHR36973:SF4">
    <property type="entry name" value="NODULATION PROTEIN"/>
    <property type="match status" value="1"/>
</dbReference>